<dbReference type="SMART" id="SM00332">
    <property type="entry name" value="PP2Cc"/>
    <property type="match status" value="1"/>
</dbReference>
<organism evidence="3 4">
    <name type="scientific">Latimeria chalumnae</name>
    <name type="common">Coelacanth</name>
    <dbReference type="NCBI Taxonomy" id="7897"/>
    <lineage>
        <taxon>Eukaryota</taxon>
        <taxon>Metazoa</taxon>
        <taxon>Chordata</taxon>
        <taxon>Craniata</taxon>
        <taxon>Vertebrata</taxon>
        <taxon>Euteleostomi</taxon>
        <taxon>Coelacanthiformes</taxon>
        <taxon>Coelacanthidae</taxon>
        <taxon>Latimeria</taxon>
    </lineage>
</organism>
<dbReference type="CDD" id="cd00143">
    <property type="entry name" value="PP2Cc"/>
    <property type="match status" value="1"/>
</dbReference>
<sequence>MDKNGALLRGQRLAPKQAQNFPKTQETTTISYSRPKILQKSWAEIQQATDQHARPILCPPRERSLQWNTGYAEVRNAQKSHYNEDQAVCCELKLLQKESDQEEWVFLCSRNEEFDLKGYYWALFDGRCGPDAALLASKYLHCCIIDQLEAALEGVMNALPPMHLHGYAYQSDPQFVAEKQISAEQVVTGALEKAFLHCDKLIGERQISRNQQGGCTALVVLSLQEKLYMANAGDCRAIIVQKNTISHVTSESTPEHERQRIQYMAFLNPALLGDEFPRYEFPRRLKHKDMGQKVLYRDHFMTGWGYKTVEKDDLKYPLVHGQGKQTQLMGTLGVSRGFGDHLLKVYDTNLHIKPFLSCVPQVTIFDFANQKVEENDVLVMATDGLWDVFSNEEVAYIVRSFLSDKRRKPCRFAKLAQHLLRQARGMQISCEWTREDGTLASYDEISVFVIPLHKQTHSRETS</sequence>
<feature type="domain" description="PPM-type phosphatase" evidence="2">
    <location>
        <begin position="68"/>
        <end position="452"/>
    </location>
</feature>
<evidence type="ECO:0000256" key="1">
    <source>
        <dbReference type="SAM" id="MobiDB-lite"/>
    </source>
</evidence>
<dbReference type="EMBL" id="AFYH01005906">
    <property type="status" value="NOT_ANNOTATED_CDS"/>
    <property type="molecule type" value="Genomic_DNA"/>
</dbReference>
<reference evidence="3" key="3">
    <citation type="submission" date="2025-09" db="UniProtKB">
        <authorList>
            <consortium name="Ensembl"/>
        </authorList>
    </citation>
    <scope>IDENTIFICATION</scope>
</reference>
<keyword evidence="4" id="KW-1185">Reference proteome</keyword>
<evidence type="ECO:0000313" key="4">
    <source>
        <dbReference type="Proteomes" id="UP000008672"/>
    </source>
</evidence>
<dbReference type="InterPro" id="IPR015655">
    <property type="entry name" value="PP2C"/>
</dbReference>
<dbReference type="Pfam" id="PF00481">
    <property type="entry name" value="PP2C"/>
    <property type="match status" value="2"/>
</dbReference>
<gene>
    <name evidence="3" type="primary">PPM1M</name>
</gene>
<dbReference type="Gene3D" id="3.60.40.10">
    <property type="entry name" value="PPM-type phosphatase domain"/>
    <property type="match status" value="1"/>
</dbReference>
<dbReference type="AlphaFoldDB" id="H3BGM1"/>
<dbReference type="HOGENOM" id="CLU_029072_2_0_1"/>
<dbReference type="SUPFAM" id="SSF81606">
    <property type="entry name" value="PP2C-like"/>
    <property type="match status" value="1"/>
</dbReference>
<feature type="region of interest" description="Disordered" evidence="1">
    <location>
        <begin position="1"/>
        <end position="28"/>
    </location>
</feature>
<dbReference type="InterPro" id="IPR001932">
    <property type="entry name" value="PPM-type_phosphatase-like_dom"/>
</dbReference>
<dbReference type="GO" id="GO:0005739">
    <property type="term" value="C:mitochondrion"/>
    <property type="evidence" value="ECO:0007669"/>
    <property type="project" value="TreeGrafter"/>
</dbReference>
<dbReference type="EMBL" id="AFYH01005903">
    <property type="status" value="NOT_ANNOTATED_CDS"/>
    <property type="molecule type" value="Genomic_DNA"/>
</dbReference>
<dbReference type="eggNOG" id="KOG1323">
    <property type="taxonomic scope" value="Eukaryota"/>
</dbReference>
<dbReference type="Proteomes" id="UP000008672">
    <property type="component" value="Unassembled WGS sequence"/>
</dbReference>
<accession>H3BGM1</accession>
<proteinExistence type="predicted"/>
<feature type="compositionally biased region" description="Polar residues" evidence="1">
    <location>
        <begin position="17"/>
        <end position="28"/>
    </location>
</feature>
<dbReference type="OMA" id="CNKEVAH"/>
<evidence type="ECO:0000313" key="3">
    <source>
        <dbReference type="Ensembl" id="ENSLACP00000021042.1"/>
    </source>
</evidence>
<dbReference type="GO" id="GO:0004741">
    <property type="term" value="F:[pyruvate dehydrogenase (acetyl-transferring)]-phosphatase activity"/>
    <property type="evidence" value="ECO:0007669"/>
    <property type="project" value="TreeGrafter"/>
</dbReference>
<dbReference type="PANTHER" id="PTHR13832">
    <property type="entry name" value="PROTEIN PHOSPHATASE 2C"/>
    <property type="match status" value="1"/>
</dbReference>
<reference evidence="3" key="2">
    <citation type="submission" date="2025-08" db="UniProtKB">
        <authorList>
            <consortium name="Ensembl"/>
        </authorList>
    </citation>
    <scope>IDENTIFICATION</scope>
</reference>
<evidence type="ECO:0000259" key="2">
    <source>
        <dbReference type="PROSITE" id="PS51746"/>
    </source>
</evidence>
<dbReference type="GeneTree" id="ENSGT00940000161084"/>
<dbReference type="PANTHER" id="PTHR13832:SF236">
    <property type="entry name" value="PROTEIN PHOSPHATASE 1M"/>
    <property type="match status" value="1"/>
</dbReference>
<protein>
    <submittedName>
        <fullName evidence="3">Protein phosphatase, Mg2+/Mn2+ dependent 1M</fullName>
    </submittedName>
</protein>
<dbReference type="EMBL" id="AFYH01005902">
    <property type="status" value="NOT_ANNOTATED_CDS"/>
    <property type="molecule type" value="Genomic_DNA"/>
</dbReference>
<dbReference type="PROSITE" id="PS51746">
    <property type="entry name" value="PPM_2"/>
    <property type="match status" value="1"/>
</dbReference>
<dbReference type="FunCoup" id="H3BGM1">
    <property type="interactions" value="751"/>
</dbReference>
<dbReference type="Bgee" id="ENSLACG00000018487">
    <property type="expression patterns" value="Expressed in chordate pharynx and 5 other cell types or tissues"/>
</dbReference>
<dbReference type="Ensembl" id="ENSLACT00000021182.1">
    <property type="protein sequence ID" value="ENSLACP00000021042.1"/>
    <property type="gene ID" value="ENSLACG00000018487.1"/>
</dbReference>
<dbReference type="InterPro" id="IPR036457">
    <property type="entry name" value="PPM-type-like_dom_sf"/>
</dbReference>
<dbReference type="EMBL" id="AFYH01005904">
    <property type="status" value="NOT_ANNOTATED_CDS"/>
    <property type="molecule type" value="Genomic_DNA"/>
</dbReference>
<dbReference type="STRING" id="7897.ENSLACP00000021042"/>
<dbReference type="InParanoid" id="H3BGM1"/>
<dbReference type="EMBL" id="AFYH01005907">
    <property type="status" value="NOT_ANNOTATED_CDS"/>
    <property type="molecule type" value="Genomic_DNA"/>
</dbReference>
<reference evidence="4" key="1">
    <citation type="submission" date="2011-08" db="EMBL/GenBank/DDBJ databases">
        <title>The draft genome of Latimeria chalumnae.</title>
        <authorList>
            <person name="Di Palma F."/>
            <person name="Alfoldi J."/>
            <person name="Johnson J."/>
            <person name="Berlin A."/>
            <person name="Gnerre S."/>
            <person name="Jaffe D."/>
            <person name="MacCallum I."/>
            <person name="Young S."/>
            <person name="Walker B.J."/>
            <person name="Lander E."/>
            <person name="Lindblad-Toh K."/>
        </authorList>
    </citation>
    <scope>NUCLEOTIDE SEQUENCE [LARGE SCALE GENOMIC DNA]</scope>
    <source>
        <strain evidence="4">Wild caught</strain>
    </source>
</reference>
<name>H3BGM1_LATCH</name>
<dbReference type="EMBL" id="AFYH01005905">
    <property type="status" value="NOT_ANNOTATED_CDS"/>
    <property type="molecule type" value="Genomic_DNA"/>
</dbReference>